<feature type="transmembrane region" description="Helical" evidence="7">
    <location>
        <begin position="151"/>
        <end position="170"/>
    </location>
</feature>
<evidence type="ECO:0000256" key="6">
    <source>
        <dbReference type="ARBA" id="ARBA00023136"/>
    </source>
</evidence>
<comment type="caution">
    <text evidence="9">The sequence shown here is derived from an EMBL/GenBank/DDBJ whole genome shotgun (WGS) entry which is preliminary data.</text>
</comment>
<dbReference type="AlphaFoldDB" id="R3WQU8"/>
<feature type="transmembrane region" description="Helical" evidence="7">
    <location>
        <begin position="254"/>
        <end position="273"/>
    </location>
</feature>
<dbReference type="InterPro" id="IPR011701">
    <property type="entry name" value="MFS"/>
</dbReference>
<organism evidence="9 10">
    <name type="scientific">Enterococcus caccae ATCC BAA-1240</name>
    <dbReference type="NCBI Taxonomy" id="1158612"/>
    <lineage>
        <taxon>Bacteria</taxon>
        <taxon>Bacillati</taxon>
        <taxon>Bacillota</taxon>
        <taxon>Bacilli</taxon>
        <taxon>Lactobacillales</taxon>
        <taxon>Enterococcaceae</taxon>
        <taxon>Enterococcus</taxon>
    </lineage>
</organism>
<feature type="transmembrane region" description="Helical" evidence="7">
    <location>
        <begin position="176"/>
        <end position="196"/>
    </location>
</feature>
<dbReference type="Gene3D" id="1.20.1250.20">
    <property type="entry name" value="MFS general substrate transporter like domains"/>
    <property type="match status" value="1"/>
</dbReference>
<feature type="domain" description="Major facilitator superfamily (MFS) profile" evidence="8">
    <location>
        <begin position="20"/>
        <end position="395"/>
    </location>
</feature>
<dbReference type="InterPro" id="IPR050189">
    <property type="entry name" value="MFS_Efflux_Transporters"/>
</dbReference>
<feature type="transmembrane region" description="Helical" evidence="7">
    <location>
        <begin position="86"/>
        <end position="104"/>
    </location>
</feature>
<feature type="transmembrane region" description="Helical" evidence="7">
    <location>
        <begin position="341"/>
        <end position="366"/>
    </location>
</feature>
<name>R3WQU8_9ENTE</name>
<evidence type="ECO:0000256" key="5">
    <source>
        <dbReference type="ARBA" id="ARBA00022989"/>
    </source>
</evidence>
<keyword evidence="4 7" id="KW-0812">Transmembrane</keyword>
<dbReference type="PANTHER" id="PTHR43124:SF3">
    <property type="entry name" value="CHLORAMPHENICOL EFFLUX PUMP RV0191"/>
    <property type="match status" value="1"/>
</dbReference>
<dbReference type="GO" id="GO:0005886">
    <property type="term" value="C:plasma membrane"/>
    <property type="evidence" value="ECO:0007669"/>
    <property type="project" value="UniProtKB-SubCell"/>
</dbReference>
<dbReference type="EMBL" id="AJAU01000020">
    <property type="protein sequence ID" value="EOL44215.1"/>
    <property type="molecule type" value="Genomic_DNA"/>
</dbReference>
<dbReference type="InterPro" id="IPR020846">
    <property type="entry name" value="MFS_dom"/>
</dbReference>
<dbReference type="Pfam" id="PF07690">
    <property type="entry name" value="MFS_1"/>
    <property type="match status" value="1"/>
</dbReference>
<dbReference type="InterPro" id="IPR036259">
    <property type="entry name" value="MFS_trans_sf"/>
</dbReference>
<accession>R3WQU8</accession>
<evidence type="ECO:0000256" key="2">
    <source>
        <dbReference type="ARBA" id="ARBA00022448"/>
    </source>
</evidence>
<evidence type="ECO:0000256" key="3">
    <source>
        <dbReference type="ARBA" id="ARBA00022475"/>
    </source>
</evidence>
<dbReference type="eggNOG" id="COG2814">
    <property type="taxonomic scope" value="Bacteria"/>
</dbReference>
<sequence>MKTTNDLLYILKGDHSLNPLTKLSLLSVSLLVVSGGAIAANIPAIMNTYPHINSTIVELITTIPSLFIILTVPFSHIVAKKIGCKLSVQIGISLVLSAGIMPTFIQSFWLLFFCRILFGIGVGLFNPLLFSLTKKLYQGKEFSSVIGFQSAFEGIGGMIITFTVGQLLIMNWRSSFFAYLLALPILLLFTWFVPDVSLQEEDNKSMSENQKINTSTYAYIGLLIVVVTIYMSVTVKIAALLLEKGFGNATNGSNLLALVGLGAMTAGALFGQIVTITKKWTLPISFIALSSSMFMIACSKNLASLSVAVMLCGFSFRTFIPYLFNEVNQEAKGNSEKSTSLLLIGFNIGAAFAPISISVLGNILGFKKNTDIFITEGIIMMLLAFLTAMIVIIKRPNE</sequence>
<evidence type="ECO:0000256" key="1">
    <source>
        <dbReference type="ARBA" id="ARBA00004651"/>
    </source>
</evidence>
<keyword evidence="2" id="KW-0813">Transport</keyword>
<evidence type="ECO:0000256" key="4">
    <source>
        <dbReference type="ARBA" id="ARBA00022692"/>
    </source>
</evidence>
<evidence type="ECO:0000259" key="8">
    <source>
        <dbReference type="PROSITE" id="PS50850"/>
    </source>
</evidence>
<dbReference type="STRING" id="317735.RU98_GL001365"/>
<gene>
    <name evidence="9" type="ORF">UC7_02259</name>
</gene>
<keyword evidence="3" id="KW-1003">Cell membrane</keyword>
<feature type="transmembrane region" description="Helical" evidence="7">
    <location>
        <begin position="55"/>
        <end position="74"/>
    </location>
</feature>
<dbReference type="PANTHER" id="PTHR43124">
    <property type="entry name" value="PURINE EFFLUX PUMP PBUE"/>
    <property type="match status" value="1"/>
</dbReference>
<keyword evidence="10" id="KW-1185">Reference proteome</keyword>
<reference evidence="9 10" key="1">
    <citation type="submission" date="2013-02" db="EMBL/GenBank/DDBJ databases">
        <title>The Genome Sequence of Enterococcus caccae BAA-1240.</title>
        <authorList>
            <consortium name="The Broad Institute Genome Sequencing Platform"/>
            <consortium name="The Broad Institute Genome Sequencing Center for Infectious Disease"/>
            <person name="Earl A.M."/>
            <person name="Gilmore M.S."/>
            <person name="Lebreton F."/>
            <person name="Walker B."/>
            <person name="Young S.K."/>
            <person name="Zeng Q."/>
            <person name="Gargeya S."/>
            <person name="Fitzgerald M."/>
            <person name="Haas B."/>
            <person name="Abouelleil A."/>
            <person name="Alvarado L."/>
            <person name="Arachchi H.M."/>
            <person name="Berlin A.M."/>
            <person name="Chapman S.B."/>
            <person name="Dewar J."/>
            <person name="Goldberg J."/>
            <person name="Griggs A."/>
            <person name="Gujja S."/>
            <person name="Hansen M."/>
            <person name="Howarth C."/>
            <person name="Imamovic A."/>
            <person name="Larimer J."/>
            <person name="McCowan C."/>
            <person name="Murphy C."/>
            <person name="Neiman D."/>
            <person name="Pearson M."/>
            <person name="Priest M."/>
            <person name="Roberts A."/>
            <person name="Saif S."/>
            <person name="Shea T."/>
            <person name="Sisk P."/>
            <person name="Sykes S."/>
            <person name="Wortman J."/>
            <person name="Nusbaum C."/>
            <person name="Birren B."/>
        </authorList>
    </citation>
    <scope>NUCLEOTIDE SEQUENCE [LARGE SCALE GENOMIC DNA]</scope>
    <source>
        <strain evidence="9 10">ATCC BAA-1240</strain>
    </source>
</reference>
<dbReference type="GO" id="GO:0022857">
    <property type="term" value="F:transmembrane transporter activity"/>
    <property type="evidence" value="ECO:0007669"/>
    <property type="project" value="InterPro"/>
</dbReference>
<protein>
    <recommendedName>
        <fullName evidence="8">Major facilitator superfamily (MFS) profile domain-containing protein</fullName>
    </recommendedName>
</protein>
<feature type="transmembrane region" description="Helical" evidence="7">
    <location>
        <begin position="217"/>
        <end position="242"/>
    </location>
</feature>
<evidence type="ECO:0000256" key="7">
    <source>
        <dbReference type="SAM" id="Phobius"/>
    </source>
</evidence>
<evidence type="ECO:0000313" key="9">
    <source>
        <dbReference type="EMBL" id="EOL44215.1"/>
    </source>
</evidence>
<dbReference type="PATRIC" id="fig|1158612.3.peg.2221"/>
<keyword evidence="6 7" id="KW-0472">Membrane</keyword>
<feature type="transmembrane region" description="Helical" evidence="7">
    <location>
        <begin position="303"/>
        <end position="320"/>
    </location>
</feature>
<dbReference type="Proteomes" id="UP000013840">
    <property type="component" value="Unassembled WGS sequence"/>
</dbReference>
<keyword evidence="5 7" id="KW-1133">Transmembrane helix</keyword>
<dbReference type="SUPFAM" id="SSF103473">
    <property type="entry name" value="MFS general substrate transporter"/>
    <property type="match status" value="1"/>
</dbReference>
<dbReference type="PROSITE" id="PS50850">
    <property type="entry name" value="MFS"/>
    <property type="match status" value="1"/>
</dbReference>
<evidence type="ECO:0000313" key="10">
    <source>
        <dbReference type="Proteomes" id="UP000013840"/>
    </source>
</evidence>
<proteinExistence type="predicted"/>
<feature type="transmembrane region" description="Helical" evidence="7">
    <location>
        <begin position="372"/>
        <end position="393"/>
    </location>
</feature>
<feature type="transmembrane region" description="Helical" evidence="7">
    <location>
        <begin position="110"/>
        <end position="130"/>
    </location>
</feature>
<comment type="subcellular location">
    <subcellularLocation>
        <location evidence="1">Cell membrane</location>
        <topology evidence="1">Multi-pass membrane protein</topology>
    </subcellularLocation>
</comment>